<feature type="region of interest" description="Disordered" evidence="1">
    <location>
        <begin position="216"/>
        <end position="269"/>
    </location>
</feature>
<keyword evidence="2" id="KW-0472">Membrane</keyword>
<dbReference type="RefSeq" id="WP_253769076.1">
    <property type="nucleotide sequence ID" value="NZ_BAAAVE010000040.1"/>
</dbReference>
<dbReference type="Proteomes" id="UP001320766">
    <property type="component" value="Unassembled WGS sequence"/>
</dbReference>
<evidence type="ECO:0000256" key="1">
    <source>
        <dbReference type="SAM" id="MobiDB-lite"/>
    </source>
</evidence>
<evidence type="ECO:0000313" key="3">
    <source>
        <dbReference type="EMBL" id="MCP2346689.1"/>
    </source>
</evidence>
<feature type="compositionally biased region" description="Acidic residues" evidence="1">
    <location>
        <begin position="226"/>
        <end position="235"/>
    </location>
</feature>
<proteinExistence type="predicted"/>
<dbReference type="EMBL" id="JAMZEC010000001">
    <property type="protein sequence ID" value="MCP2346689.1"/>
    <property type="molecule type" value="Genomic_DNA"/>
</dbReference>
<protein>
    <recommendedName>
        <fullName evidence="5">Polysaccharide chain length determinant N-terminal domain-containing protein</fullName>
    </recommendedName>
</protein>
<reference evidence="3 4" key="1">
    <citation type="submission" date="2022-06" db="EMBL/GenBank/DDBJ databases">
        <title>Sequencing the genomes of 1000 actinobacteria strains.</title>
        <authorList>
            <person name="Klenk H.-P."/>
        </authorList>
    </citation>
    <scope>NUCLEOTIDE SEQUENCE [LARGE SCALE GENOMIC DNA]</scope>
    <source>
        <strain evidence="3 4">DSM 44170</strain>
    </source>
</reference>
<feature type="transmembrane region" description="Helical" evidence="2">
    <location>
        <begin position="15"/>
        <end position="35"/>
    </location>
</feature>
<feature type="transmembrane region" description="Helical" evidence="2">
    <location>
        <begin position="186"/>
        <end position="208"/>
    </location>
</feature>
<name>A0ABT1JZ63_9ACTN</name>
<gene>
    <name evidence="3" type="ORF">HD595_002811</name>
</gene>
<accession>A0ABT1JZ63</accession>
<sequence>MEFWKTILGLARQKLIAVPVAVLAVALAFTGYLLMPERYVTSASMVLVTPSGGGSIDGTKPVAQTNPLLQFTDDLRTTASILILALNTSDVFASVGVTEDGPTDLTIDDGRSNPTLLGVGTTGPFIYVQVESDSPGTAAKVLSATQERLRQELEDRQNELKAHPITFVQAEDVVRLGPEADGSAKLQGAVGGLLLGLVAGFGVAYAVVRRRLFPRTPVPVPVPVPDAEDEDEDEPVTQAPEAGGNGSGPGPAKDLDETGPIDAVRLNGR</sequence>
<keyword evidence="2" id="KW-1133">Transmembrane helix</keyword>
<keyword evidence="4" id="KW-1185">Reference proteome</keyword>
<organism evidence="3 4">
    <name type="scientific">Nonomuraea roseoviolacea subsp. carminata</name>
    <dbReference type="NCBI Taxonomy" id="160689"/>
    <lineage>
        <taxon>Bacteria</taxon>
        <taxon>Bacillati</taxon>
        <taxon>Actinomycetota</taxon>
        <taxon>Actinomycetes</taxon>
        <taxon>Streptosporangiales</taxon>
        <taxon>Streptosporangiaceae</taxon>
        <taxon>Nonomuraea</taxon>
    </lineage>
</organism>
<evidence type="ECO:0000313" key="4">
    <source>
        <dbReference type="Proteomes" id="UP001320766"/>
    </source>
</evidence>
<comment type="caution">
    <text evidence="3">The sequence shown here is derived from an EMBL/GenBank/DDBJ whole genome shotgun (WGS) entry which is preliminary data.</text>
</comment>
<keyword evidence="2" id="KW-0812">Transmembrane</keyword>
<evidence type="ECO:0000256" key="2">
    <source>
        <dbReference type="SAM" id="Phobius"/>
    </source>
</evidence>
<evidence type="ECO:0008006" key="5">
    <source>
        <dbReference type="Google" id="ProtNLM"/>
    </source>
</evidence>